<dbReference type="InterPro" id="IPR050883">
    <property type="entry name" value="PNGase"/>
</dbReference>
<accession>A0A8J7J343</accession>
<dbReference type="NCBIfam" id="TIGR01180">
    <property type="entry name" value="aman2_put"/>
    <property type="match status" value="1"/>
</dbReference>
<dbReference type="Proteomes" id="UP000610931">
    <property type="component" value="Unassembled WGS sequence"/>
</dbReference>
<name>A0A8J7J343_9FLAO</name>
<dbReference type="InterPro" id="IPR041371">
    <property type="entry name" value="GH92_N"/>
</dbReference>
<dbReference type="GO" id="GO:0005975">
    <property type="term" value="P:carbohydrate metabolic process"/>
    <property type="evidence" value="ECO:0007669"/>
    <property type="project" value="InterPro"/>
</dbReference>
<dbReference type="InterPro" id="IPR014718">
    <property type="entry name" value="GH-type_carb-bd"/>
</dbReference>
<feature type="domain" description="Glycosyl hydrolase family 92 N-terminal" evidence="6">
    <location>
        <begin position="305"/>
        <end position="571"/>
    </location>
</feature>
<feature type="domain" description="Glycosyl hydrolase family 92" evidence="4">
    <location>
        <begin position="578"/>
        <end position="1057"/>
    </location>
</feature>
<protein>
    <submittedName>
        <fullName evidence="7">GH92 family glycosyl hydrolase</fullName>
        <ecNumber evidence="7">3.2.1.-</ecNumber>
    </submittedName>
</protein>
<keyword evidence="7" id="KW-0326">Glycosidase</keyword>
<dbReference type="InterPro" id="IPR008979">
    <property type="entry name" value="Galactose-bd-like_sf"/>
</dbReference>
<dbReference type="InterPro" id="IPR005887">
    <property type="entry name" value="GH92_a_mannosidase_put"/>
</dbReference>
<dbReference type="GO" id="GO:0005829">
    <property type="term" value="C:cytosol"/>
    <property type="evidence" value="ECO:0007669"/>
    <property type="project" value="TreeGrafter"/>
</dbReference>
<keyword evidence="7" id="KW-0378">Hydrolase</keyword>
<dbReference type="Pfam" id="PF14683">
    <property type="entry name" value="CBM-like"/>
    <property type="match status" value="1"/>
</dbReference>
<sequence length="1073" mass="122173">MEFKLLIAVVMSFTVGYAQNTTVWQIGKSDDSSAEFALANGEYSKFLEKDFGWEDRFYVVGYSEDKTDFPFVLPGAIDYWGGTSTLAGIRPHEINILFGIKDKPKSGDWKLVVDVLDCNPETPPYLKVTVNGKSWKYRLDKGSNAEALKGKVANTKEQIIEIPLDVDLITNGGNNVQLTTLEGSWMVFDQVRLVGTENVQLLKPETAFIRSVTPAEYELMVDGSQVQPLLVDVQHLQRSPKLEVQLDGKVIFEEEVEHGRIIYEAPMPAVTRSKVSQYAVFLDGMLIEKGTVKRAPNKTNRLVDYVDTKIGTGHSRWMIAPGPWMPFGMVKISPDNQNEGWQAGYQPTFESVGTFSHIHEWTMAGLGTFPTNGPLVTEVGNQGEPDSGYRSRVDKTTEEAPLGYYSVLLSDYNIKAELTATTRASFQRYTYPKDVPNSRILVDLQIPSEYNYTIKEAHFKKIGDHKIVGYSKQVSPSVWGEQYYRSKMVEGGDKTREWDIIAQEYTVHFVMEFDQPIKTFGTWVNGSETGKGDAEIINDAELTVANPEDIVAFVEFDTSVHQVVQTRTGISYVSIESAALNLEEEITKPFGWNFEKVRENQENTWNNLFRRVQVASNNRLEKTRFYSNMYRALVSRNIFSDVDGSWVDAEENIQKFNNPNDVALGCDAFWNTFWNLNQFWNLVTPEWSSKWVKSQLAMYDANGWLAKGPAGMEYIPVMVAEHEIPLIVGAYQMGIRDYDAEKAFNAVYKMQTTKGEQVGGGYAGNRDLETYLKHKYVPYNKGRFSNTLEYSFDDFTVSQLAKSLGKTKEYNEFIDRAYWWKNAIDPEIGFARLRHSDGSWFKDFDPIETGGNHQFAEGNAWQLTFFVPQDIPALAKIIGEEEFVKRLDGGFSVSSNWRYNAPNEKYWDFPVIQGNQQSMHFSFMFNWVKKPWLTQKWNRDILSRFYGYGISNAYLGDEDQGQMSAWYMMSSLGLFQTDGGTRSEPIYEIGSPLFEKIEIDLGNQYNRGRKFVIEAKNNSFNNKYVQSATLNGKALKNFWFPASELLKGGKLELEMGPEPNKNWGVNEMPPSPK</sequence>
<dbReference type="Gene3D" id="1.20.1610.10">
    <property type="entry name" value="alpha-1,2-mannosidases domains"/>
    <property type="match status" value="1"/>
</dbReference>
<gene>
    <name evidence="7" type="ORF">JF259_05035</name>
</gene>
<keyword evidence="3" id="KW-0106">Calcium</keyword>
<dbReference type="PANTHER" id="PTHR12143:SF39">
    <property type="entry name" value="SECRETED PROTEIN"/>
    <property type="match status" value="1"/>
</dbReference>
<feature type="domain" description="Rhamnogalacturonan lyase" evidence="5">
    <location>
        <begin position="22"/>
        <end position="193"/>
    </location>
</feature>
<dbReference type="AlphaFoldDB" id="A0A8J7J343"/>
<dbReference type="Gene3D" id="2.70.98.10">
    <property type="match status" value="1"/>
</dbReference>
<evidence type="ECO:0000259" key="5">
    <source>
        <dbReference type="Pfam" id="PF14683"/>
    </source>
</evidence>
<dbReference type="EMBL" id="JAELVQ010000004">
    <property type="protein sequence ID" value="MBJ6367448.1"/>
    <property type="molecule type" value="Genomic_DNA"/>
</dbReference>
<dbReference type="InterPro" id="IPR012939">
    <property type="entry name" value="Glyco_hydro_92"/>
</dbReference>
<reference evidence="7" key="1">
    <citation type="submission" date="2020-12" db="EMBL/GenBank/DDBJ databases">
        <title>Snuella sp. nov., isolated from sediment in Incheon.</title>
        <authorList>
            <person name="Kim W."/>
        </authorList>
    </citation>
    <scope>NUCLEOTIDE SEQUENCE</scope>
    <source>
        <strain evidence="7">CAU 1569</strain>
    </source>
</reference>
<dbReference type="SUPFAM" id="SSF49785">
    <property type="entry name" value="Galactose-binding domain-like"/>
    <property type="match status" value="1"/>
</dbReference>
<dbReference type="SUPFAM" id="SSF48208">
    <property type="entry name" value="Six-hairpin glycosidases"/>
    <property type="match status" value="1"/>
</dbReference>
<organism evidence="7 8">
    <name type="scientific">Snuella sedimenti</name>
    <dbReference type="NCBI Taxonomy" id="2798802"/>
    <lineage>
        <taxon>Bacteria</taxon>
        <taxon>Pseudomonadati</taxon>
        <taxon>Bacteroidota</taxon>
        <taxon>Flavobacteriia</taxon>
        <taxon>Flavobacteriales</taxon>
        <taxon>Flavobacteriaceae</taxon>
        <taxon>Snuella</taxon>
    </lineage>
</organism>
<dbReference type="GO" id="GO:0006516">
    <property type="term" value="P:glycoprotein catabolic process"/>
    <property type="evidence" value="ECO:0007669"/>
    <property type="project" value="TreeGrafter"/>
</dbReference>
<evidence type="ECO:0000259" key="4">
    <source>
        <dbReference type="Pfam" id="PF07971"/>
    </source>
</evidence>
<evidence type="ECO:0000256" key="3">
    <source>
        <dbReference type="ARBA" id="ARBA00022837"/>
    </source>
</evidence>
<evidence type="ECO:0000313" key="7">
    <source>
        <dbReference type="EMBL" id="MBJ6367448.1"/>
    </source>
</evidence>
<comment type="subunit">
    <text evidence="2">Monomer.</text>
</comment>
<dbReference type="FunFam" id="3.30.2080.10:FF:000001">
    <property type="entry name" value="Alpha-1,2-mannosidase subfamily"/>
    <property type="match status" value="1"/>
</dbReference>
<dbReference type="Gene3D" id="3.30.2080.10">
    <property type="entry name" value="GH92 mannosidase domain"/>
    <property type="match status" value="1"/>
</dbReference>
<keyword evidence="8" id="KW-1185">Reference proteome</keyword>
<evidence type="ECO:0000256" key="1">
    <source>
        <dbReference type="ARBA" id="ARBA00001913"/>
    </source>
</evidence>
<proteinExistence type="predicted"/>
<comment type="cofactor">
    <cofactor evidence="1">
        <name>Ca(2+)</name>
        <dbReference type="ChEBI" id="CHEBI:29108"/>
    </cofactor>
</comment>
<comment type="caution">
    <text evidence="7">The sequence shown here is derived from an EMBL/GenBank/DDBJ whole genome shotgun (WGS) entry which is preliminary data.</text>
</comment>
<dbReference type="GO" id="GO:0030246">
    <property type="term" value="F:carbohydrate binding"/>
    <property type="evidence" value="ECO:0007669"/>
    <property type="project" value="InterPro"/>
</dbReference>
<dbReference type="Pfam" id="PF07971">
    <property type="entry name" value="Glyco_hydro_92"/>
    <property type="match status" value="1"/>
</dbReference>
<dbReference type="GO" id="GO:0016798">
    <property type="term" value="F:hydrolase activity, acting on glycosyl bonds"/>
    <property type="evidence" value="ECO:0007669"/>
    <property type="project" value="UniProtKB-KW"/>
</dbReference>
<dbReference type="PANTHER" id="PTHR12143">
    <property type="entry name" value="PEPTIDE N-GLYCANASE PNGASE -RELATED"/>
    <property type="match status" value="1"/>
</dbReference>
<dbReference type="InterPro" id="IPR029411">
    <property type="entry name" value="RG-lyase_III"/>
</dbReference>
<dbReference type="EC" id="3.2.1.-" evidence="7"/>
<dbReference type="GO" id="GO:0000224">
    <property type="term" value="F:peptide-N4-(N-acetyl-beta-glucosaminyl)asparagine amidase activity"/>
    <property type="evidence" value="ECO:0007669"/>
    <property type="project" value="TreeGrafter"/>
</dbReference>
<dbReference type="Pfam" id="PF17678">
    <property type="entry name" value="Glyco_hydro_92N"/>
    <property type="match status" value="1"/>
</dbReference>
<dbReference type="Gene3D" id="1.20.1050.60">
    <property type="entry name" value="alpha-1,2-mannosidase"/>
    <property type="match status" value="1"/>
</dbReference>
<evidence type="ECO:0000256" key="2">
    <source>
        <dbReference type="ARBA" id="ARBA00011245"/>
    </source>
</evidence>
<dbReference type="RefSeq" id="WP_199114042.1">
    <property type="nucleotide sequence ID" value="NZ_JAELVQ010000004.1"/>
</dbReference>
<dbReference type="InterPro" id="IPR008928">
    <property type="entry name" value="6-hairpin_glycosidase_sf"/>
</dbReference>
<evidence type="ECO:0000313" key="8">
    <source>
        <dbReference type="Proteomes" id="UP000610931"/>
    </source>
</evidence>
<evidence type="ECO:0000259" key="6">
    <source>
        <dbReference type="Pfam" id="PF17678"/>
    </source>
</evidence>